<keyword evidence="2" id="KW-1185">Reference proteome</keyword>
<gene>
    <name evidence="1" type="ORF">P171DRAFT_406303</name>
</gene>
<dbReference type="EMBL" id="MU001495">
    <property type="protein sequence ID" value="KAF2448363.1"/>
    <property type="molecule type" value="Genomic_DNA"/>
</dbReference>
<accession>A0A9P4PS69</accession>
<dbReference type="AlphaFoldDB" id="A0A9P4PS69"/>
<organism evidence="1 2">
    <name type="scientific">Karstenula rhodostoma CBS 690.94</name>
    <dbReference type="NCBI Taxonomy" id="1392251"/>
    <lineage>
        <taxon>Eukaryota</taxon>
        <taxon>Fungi</taxon>
        <taxon>Dikarya</taxon>
        <taxon>Ascomycota</taxon>
        <taxon>Pezizomycotina</taxon>
        <taxon>Dothideomycetes</taxon>
        <taxon>Pleosporomycetidae</taxon>
        <taxon>Pleosporales</taxon>
        <taxon>Massarineae</taxon>
        <taxon>Didymosphaeriaceae</taxon>
        <taxon>Karstenula</taxon>
    </lineage>
</organism>
<dbReference type="OrthoDB" id="437457at2759"/>
<evidence type="ECO:0000313" key="1">
    <source>
        <dbReference type="EMBL" id="KAF2448363.1"/>
    </source>
</evidence>
<reference evidence="1" key="1">
    <citation type="journal article" date="2020" name="Stud. Mycol.">
        <title>101 Dothideomycetes genomes: a test case for predicting lifestyles and emergence of pathogens.</title>
        <authorList>
            <person name="Haridas S."/>
            <person name="Albert R."/>
            <person name="Binder M."/>
            <person name="Bloem J."/>
            <person name="Labutti K."/>
            <person name="Salamov A."/>
            <person name="Andreopoulos B."/>
            <person name="Baker S."/>
            <person name="Barry K."/>
            <person name="Bills G."/>
            <person name="Bluhm B."/>
            <person name="Cannon C."/>
            <person name="Castanera R."/>
            <person name="Culley D."/>
            <person name="Daum C."/>
            <person name="Ezra D."/>
            <person name="Gonzalez J."/>
            <person name="Henrissat B."/>
            <person name="Kuo A."/>
            <person name="Liang C."/>
            <person name="Lipzen A."/>
            <person name="Lutzoni F."/>
            <person name="Magnuson J."/>
            <person name="Mondo S."/>
            <person name="Nolan M."/>
            <person name="Ohm R."/>
            <person name="Pangilinan J."/>
            <person name="Park H.-J."/>
            <person name="Ramirez L."/>
            <person name="Alfaro M."/>
            <person name="Sun H."/>
            <person name="Tritt A."/>
            <person name="Yoshinaga Y."/>
            <person name="Zwiers L.-H."/>
            <person name="Turgeon B."/>
            <person name="Goodwin S."/>
            <person name="Spatafora J."/>
            <person name="Crous P."/>
            <person name="Grigoriev I."/>
        </authorList>
    </citation>
    <scope>NUCLEOTIDE SEQUENCE</scope>
    <source>
        <strain evidence="1">CBS 690.94</strain>
    </source>
</reference>
<comment type="caution">
    <text evidence="1">The sequence shown here is derived from an EMBL/GenBank/DDBJ whole genome shotgun (WGS) entry which is preliminary data.</text>
</comment>
<protein>
    <submittedName>
        <fullName evidence="1">Uncharacterized protein</fullName>
    </submittedName>
</protein>
<proteinExistence type="predicted"/>
<sequence length="222" mass="25203">MVDFRHVTDYFLSYAYIPPKTQASVECVKGVRINCLGDVKMLKRPQFEGIELPTTDAIFTKHDTSDIANRIGIPILTQRCPPDPKWANINDAKFAGGSPYNNQDATFLHQCCDPGAKFDISTGSLGWGWCSALWQNSVGSAIVVRKDKKPLLPMHMEALAGYCRYEIQPLMGHSLGKYYPEEPIKKEDVLKIICRPMFVIYWTKFREKKEDYTTPSPYDIGL</sequence>
<name>A0A9P4PS69_9PLEO</name>
<evidence type="ECO:0000313" key="2">
    <source>
        <dbReference type="Proteomes" id="UP000799764"/>
    </source>
</evidence>
<dbReference type="Proteomes" id="UP000799764">
    <property type="component" value="Unassembled WGS sequence"/>
</dbReference>